<dbReference type="InterPro" id="IPR037171">
    <property type="entry name" value="NagB/RpiA_transferase-like"/>
</dbReference>
<dbReference type="InterPro" id="IPR036388">
    <property type="entry name" value="WH-like_DNA-bd_sf"/>
</dbReference>
<sequence>MTPSPLLATSLPPSDTVNTNPRQLKLLEEVRTRQSATVEQLADTLGVTLQTVRRDVQRLAEAGLLTRFHGGVRVPSSTVENLAHTQRETLNAEGKARIARAVAAEVPHHCSLILNIGTTTEAIAKALLHHRGLRVITNNLNVAAILSQNPDCEVIVAGGVVRARDRGIVGEAAVDFIRQFRVDIALIGISGIEADGSLRDFDYREVKVAQTIIEHARDVWLAADHSKFNRPAMVQLARLDQIGRLFTDAPPPEPFPALLQDAGVVCTVAA</sequence>
<keyword evidence="7" id="KW-1185">Reference proteome</keyword>
<dbReference type="PRINTS" id="PR00037">
    <property type="entry name" value="HTHLACR"/>
</dbReference>
<keyword evidence="2" id="KW-0805">Transcription regulation</keyword>
<evidence type="ECO:0000256" key="2">
    <source>
        <dbReference type="ARBA" id="ARBA00023015"/>
    </source>
</evidence>
<accession>A0ABP8KVF9</accession>
<evidence type="ECO:0000256" key="3">
    <source>
        <dbReference type="ARBA" id="ARBA00023125"/>
    </source>
</evidence>
<proteinExistence type="predicted"/>
<dbReference type="InterPro" id="IPR001034">
    <property type="entry name" value="DeoR_HTH"/>
</dbReference>
<dbReference type="PROSITE" id="PS00894">
    <property type="entry name" value="HTH_DEOR_1"/>
    <property type="match status" value="1"/>
</dbReference>
<keyword evidence="1" id="KW-0678">Repressor</keyword>
<dbReference type="CDD" id="cd00090">
    <property type="entry name" value="HTH_ARSR"/>
    <property type="match status" value="1"/>
</dbReference>
<protein>
    <submittedName>
        <fullName evidence="6">DeoR family transcriptional regulator</fullName>
    </submittedName>
</protein>
<dbReference type="SUPFAM" id="SSF46785">
    <property type="entry name" value="Winged helix' DNA-binding domain"/>
    <property type="match status" value="1"/>
</dbReference>
<evidence type="ECO:0000313" key="7">
    <source>
        <dbReference type="Proteomes" id="UP001501788"/>
    </source>
</evidence>
<dbReference type="EMBL" id="BAABEX010000001">
    <property type="protein sequence ID" value="GAA4417057.1"/>
    <property type="molecule type" value="Genomic_DNA"/>
</dbReference>
<dbReference type="SMART" id="SM01134">
    <property type="entry name" value="DeoRC"/>
    <property type="match status" value="1"/>
</dbReference>
<dbReference type="InterPro" id="IPR011991">
    <property type="entry name" value="ArsR-like_HTH"/>
</dbReference>
<dbReference type="PANTHER" id="PTHR30363:SF4">
    <property type="entry name" value="GLYCEROL-3-PHOSPHATE REGULON REPRESSOR"/>
    <property type="match status" value="1"/>
</dbReference>
<dbReference type="InterPro" id="IPR018356">
    <property type="entry name" value="Tscrpt_reg_HTH_DeoR_CS"/>
</dbReference>
<reference evidence="7" key="1">
    <citation type="journal article" date="2019" name="Int. J. Syst. Evol. Microbiol.">
        <title>The Global Catalogue of Microorganisms (GCM) 10K type strain sequencing project: providing services to taxonomists for standard genome sequencing and annotation.</title>
        <authorList>
            <consortium name="The Broad Institute Genomics Platform"/>
            <consortium name="The Broad Institute Genome Sequencing Center for Infectious Disease"/>
            <person name="Wu L."/>
            <person name="Ma J."/>
        </authorList>
    </citation>
    <scope>NUCLEOTIDE SEQUENCE [LARGE SCALE GENOMIC DNA]</scope>
    <source>
        <strain evidence="7">JCM 31890</strain>
    </source>
</reference>
<evidence type="ECO:0000256" key="4">
    <source>
        <dbReference type="ARBA" id="ARBA00023163"/>
    </source>
</evidence>
<organism evidence="6 7">
    <name type="scientific">Acidovorax lacteus</name>
    <dbReference type="NCBI Taxonomy" id="1924988"/>
    <lineage>
        <taxon>Bacteria</taxon>
        <taxon>Pseudomonadati</taxon>
        <taxon>Pseudomonadota</taxon>
        <taxon>Betaproteobacteria</taxon>
        <taxon>Burkholderiales</taxon>
        <taxon>Comamonadaceae</taxon>
        <taxon>Acidovorax</taxon>
    </lineage>
</organism>
<dbReference type="InterPro" id="IPR036390">
    <property type="entry name" value="WH_DNA-bd_sf"/>
</dbReference>
<feature type="domain" description="HTH deoR-type" evidence="5">
    <location>
        <begin position="19"/>
        <end position="74"/>
    </location>
</feature>
<evidence type="ECO:0000256" key="1">
    <source>
        <dbReference type="ARBA" id="ARBA00022491"/>
    </source>
</evidence>
<evidence type="ECO:0000259" key="5">
    <source>
        <dbReference type="PROSITE" id="PS51000"/>
    </source>
</evidence>
<evidence type="ECO:0000313" key="6">
    <source>
        <dbReference type="EMBL" id="GAA4417057.1"/>
    </source>
</evidence>
<name>A0ABP8KVF9_9BURK</name>
<dbReference type="SMART" id="SM00420">
    <property type="entry name" value="HTH_DEOR"/>
    <property type="match status" value="1"/>
</dbReference>
<gene>
    <name evidence="6" type="ORF">GCM10023090_00020</name>
</gene>
<keyword evidence="3" id="KW-0238">DNA-binding</keyword>
<dbReference type="PROSITE" id="PS51000">
    <property type="entry name" value="HTH_DEOR_2"/>
    <property type="match status" value="1"/>
</dbReference>
<dbReference type="PANTHER" id="PTHR30363">
    <property type="entry name" value="HTH-TYPE TRANSCRIPTIONAL REGULATOR SRLR-RELATED"/>
    <property type="match status" value="1"/>
</dbReference>
<dbReference type="Proteomes" id="UP001501788">
    <property type="component" value="Unassembled WGS sequence"/>
</dbReference>
<dbReference type="InterPro" id="IPR014036">
    <property type="entry name" value="DeoR-like_C"/>
</dbReference>
<dbReference type="SUPFAM" id="SSF100950">
    <property type="entry name" value="NagB/RpiA/CoA transferase-like"/>
    <property type="match status" value="1"/>
</dbReference>
<dbReference type="InterPro" id="IPR050313">
    <property type="entry name" value="Carb_Metab_HTH_regulators"/>
</dbReference>
<dbReference type="Gene3D" id="1.10.10.10">
    <property type="entry name" value="Winged helix-like DNA-binding domain superfamily/Winged helix DNA-binding domain"/>
    <property type="match status" value="1"/>
</dbReference>
<dbReference type="Pfam" id="PF00455">
    <property type="entry name" value="DeoRC"/>
    <property type="match status" value="1"/>
</dbReference>
<keyword evidence="4" id="KW-0804">Transcription</keyword>
<comment type="caution">
    <text evidence="6">The sequence shown here is derived from an EMBL/GenBank/DDBJ whole genome shotgun (WGS) entry which is preliminary data.</text>
</comment>
<dbReference type="Gene3D" id="3.30.750.70">
    <property type="entry name" value="4-hydroxybutyrate coenzyme like domains"/>
    <property type="match status" value="1"/>
</dbReference>
<dbReference type="Pfam" id="PF08220">
    <property type="entry name" value="HTH_DeoR"/>
    <property type="match status" value="1"/>
</dbReference>